<dbReference type="GeneID" id="31409424"/>
<proteinExistence type="predicted"/>
<dbReference type="RefSeq" id="WP_005160184.1">
    <property type="nucleotide sequence ID" value="NZ_CAADJK010000001.1"/>
</dbReference>
<gene>
    <name evidence="1" type="ORF">ERS137941_04007</name>
    <name evidence="2" type="ORF">I6I39_20205</name>
</gene>
<reference evidence="2 4" key="2">
    <citation type="submission" date="2021-01" db="EMBL/GenBank/DDBJ databases">
        <title>FDA dAtabase for Regulatory Grade micrObial Sequences (FDA-ARGOS): Supporting development and validation of Infectious Disease Dx tests.</title>
        <authorList>
            <person name="Blissenbach B."/>
            <person name="Krut O."/>
            <person name="Tallon L."/>
            <person name="Sadzewicz L."/>
            <person name="Zhao X."/>
            <person name="Boylan J."/>
            <person name="Ott S."/>
            <person name="Bowen H."/>
            <person name="Vavikolanu K."/>
            <person name="Mehta A."/>
            <person name="Aluvathingal J."/>
            <person name="Nadendla S."/>
            <person name="Yan Y."/>
            <person name="Sichtig H."/>
        </authorList>
    </citation>
    <scope>NUCLEOTIDE SEQUENCE [LARGE SCALE GENOMIC DNA]</scope>
    <source>
        <strain evidence="2 4">FDAARGOS_1082</strain>
    </source>
</reference>
<dbReference type="EMBL" id="CP068146">
    <property type="protein sequence ID" value="QQU47160.1"/>
    <property type="molecule type" value="Genomic_DNA"/>
</dbReference>
<dbReference type="AlphaFoldDB" id="A0A0E1NKE2"/>
<dbReference type="KEGG" id="yet:CH48_3385"/>
<dbReference type="NCBIfam" id="NF007904">
    <property type="entry name" value="PRK10613.1"/>
    <property type="match status" value="1"/>
</dbReference>
<accession>A0A0E1NKE2</accession>
<protein>
    <submittedName>
        <fullName evidence="2">DUF2594 family protein</fullName>
    </submittedName>
    <submittedName>
        <fullName evidence="1">Protein of uncharacterized function (DUF2594)</fullName>
    </submittedName>
</protein>
<evidence type="ECO:0000313" key="2">
    <source>
        <dbReference type="EMBL" id="QQU47160.1"/>
    </source>
</evidence>
<dbReference type="Proteomes" id="UP000595309">
    <property type="component" value="Chromosome"/>
</dbReference>
<dbReference type="EMBL" id="CGBR01000051">
    <property type="protein sequence ID" value="CFQ75835.1"/>
    <property type="molecule type" value="Genomic_DNA"/>
</dbReference>
<name>A0A0E1NKE2_YEREN</name>
<organism evidence="1 3">
    <name type="scientific">Yersinia enterocolitica</name>
    <dbReference type="NCBI Taxonomy" id="630"/>
    <lineage>
        <taxon>Bacteria</taxon>
        <taxon>Pseudomonadati</taxon>
        <taxon>Pseudomonadota</taxon>
        <taxon>Gammaproteobacteria</taxon>
        <taxon>Enterobacterales</taxon>
        <taxon>Yersiniaceae</taxon>
        <taxon>Yersinia</taxon>
    </lineage>
</organism>
<dbReference type="Proteomes" id="UP000048841">
    <property type="component" value="Unassembled WGS sequence"/>
</dbReference>
<evidence type="ECO:0000313" key="3">
    <source>
        <dbReference type="Proteomes" id="UP000048841"/>
    </source>
</evidence>
<dbReference type="PATRIC" id="fig|630.129.peg.1749"/>
<evidence type="ECO:0000313" key="1">
    <source>
        <dbReference type="EMBL" id="CFQ75835.1"/>
    </source>
</evidence>
<sequence length="74" mass="7883">MSNPDFTTSADPETLANEVACLKATVTLLLKAIGQADAGKVILNIERSIADIEDTAQAEVFSNTLAQIKSGYRQ</sequence>
<dbReference type="InterPro" id="IPR019705">
    <property type="entry name" value="DUF2594"/>
</dbReference>
<reference evidence="1 3" key="1">
    <citation type="submission" date="2015-03" db="EMBL/GenBank/DDBJ databases">
        <authorList>
            <person name="Murphy D."/>
        </authorList>
    </citation>
    <scope>NUCLEOTIDE SEQUENCE [LARGE SCALE GENOMIC DNA]</scope>
    <source>
        <strain evidence="1 3">IP26249</strain>
    </source>
</reference>
<dbReference type="KEGG" id="yew:CH47_1264"/>
<evidence type="ECO:0000313" key="4">
    <source>
        <dbReference type="Proteomes" id="UP000595309"/>
    </source>
</evidence>
<dbReference type="OMA" id="MTLMLKS"/>
<dbReference type="Pfam" id="PF10769">
    <property type="entry name" value="DUF2594"/>
    <property type="match status" value="1"/>
</dbReference>